<gene>
    <name evidence="2" type="ORF">E8E12_001867</name>
</gene>
<proteinExistence type="predicted"/>
<name>A0A9P4WX73_9PLEO</name>
<dbReference type="AlphaFoldDB" id="A0A9P4WX73"/>
<comment type="caution">
    <text evidence="2">The sequence shown here is derived from an EMBL/GenBank/DDBJ whole genome shotgun (WGS) entry which is preliminary data.</text>
</comment>
<evidence type="ECO:0000313" key="3">
    <source>
        <dbReference type="Proteomes" id="UP000758155"/>
    </source>
</evidence>
<evidence type="ECO:0000256" key="1">
    <source>
        <dbReference type="SAM" id="MobiDB-lite"/>
    </source>
</evidence>
<protein>
    <submittedName>
        <fullName evidence="2">Uncharacterized protein</fullName>
    </submittedName>
</protein>
<organism evidence="2 3">
    <name type="scientific">Didymella heteroderae</name>
    <dbReference type="NCBI Taxonomy" id="1769908"/>
    <lineage>
        <taxon>Eukaryota</taxon>
        <taxon>Fungi</taxon>
        <taxon>Dikarya</taxon>
        <taxon>Ascomycota</taxon>
        <taxon>Pezizomycotina</taxon>
        <taxon>Dothideomycetes</taxon>
        <taxon>Pleosporomycetidae</taxon>
        <taxon>Pleosporales</taxon>
        <taxon>Pleosporineae</taxon>
        <taxon>Didymellaceae</taxon>
        <taxon>Didymella</taxon>
    </lineage>
</organism>
<dbReference type="Proteomes" id="UP000758155">
    <property type="component" value="Unassembled WGS sequence"/>
</dbReference>
<keyword evidence="3" id="KW-1185">Reference proteome</keyword>
<evidence type="ECO:0000313" key="2">
    <source>
        <dbReference type="EMBL" id="KAF3044601.1"/>
    </source>
</evidence>
<dbReference type="EMBL" id="SWKV01000008">
    <property type="protein sequence ID" value="KAF3044601.1"/>
    <property type="molecule type" value="Genomic_DNA"/>
</dbReference>
<feature type="compositionally biased region" description="Pro residues" evidence="1">
    <location>
        <begin position="85"/>
        <end position="96"/>
    </location>
</feature>
<reference evidence="2" key="1">
    <citation type="submission" date="2019-04" db="EMBL/GenBank/DDBJ databases">
        <title>Sequencing of skin fungus with MAO and IRED activity.</title>
        <authorList>
            <person name="Marsaioli A.J."/>
            <person name="Bonatto J.M.C."/>
            <person name="Reis Junior O."/>
        </authorList>
    </citation>
    <scope>NUCLEOTIDE SEQUENCE</scope>
    <source>
        <strain evidence="2">28M1</strain>
    </source>
</reference>
<feature type="region of interest" description="Disordered" evidence="1">
    <location>
        <begin position="1"/>
        <end position="31"/>
    </location>
</feature>
<feature type="region of interest" description="Disordered" evidence="1">
    <location>
        <begin position="77"/>
        <end position="120"/>
    </location>
</feature>
<accession>A0A9P4WX73</accession>
<sequence length="139" mass="14279">MPLLGLPANELAPVAEEGTAPPSTVSRASSPAPALPSLLTCLFEQLRGFFGGIFGALFSRWRSPTCSLLLPVTSPLASPLSLPTDPAPSPPSPPPLGGLSFILTPAPPTPSMGGSAKWPSTMATSAQINIPRSMPRDSH</sequence>